<dbReference type="Pfam" id="PF03120">
    <property type="entry name" value="OB_DNA_ligase"/>
    <property type="match status" value="1"/>
</dbReference>
<dbReference type="GO" id="GO:0006260">
    <property type="term" value="P:DNA replication"/>
    <property type="evidence" value="ECO:0007669"/>
    <property type="project" value="UniProtKB-KW"/>
</dbReference>
<reference evidence="12 15" key="2">
    <citation type="submission" date="2019-07" db="EMBL/GenBank/DDBJ databases">
        <title>Whole genome shotgun sequence of Halomonas cupida NBRC 102219.</title>
        <authorList>
            <person name="Hosoyama A."/>
            <person name="Uohara A."/>
            <person name="Ohji S."/>
            <person name="Ichikawa N."/>
        </authorList>
    </citation>
    <scope>NUCLEOTIDE SEQUENCE [LARGE SCALE GENOMIC DNA]</scope>
    <source>
        <strain evidence="12 15">NBRC 102219</strain>
    </source>
</reference>
<dbReference type="InterPro" id="IPR010994">
    <property type="entry name" value="RuvA_2-like"/>
</dbReference>
<feature type="active site" description="N6-AMP-lysine intermediate" evidence="8">
    <location>
        <position position="163"/>
    </location>
</feature>
<feature type="domain" description="NAD-dependent DNA ligase N-terminal" evidence="11">
    <location>
        <begin position="60"/>
        <end position="472"/>
    </location>
</feature>
<dbReference type="SMART" id="SM00278">
    <property type="entry name" value="HhH1"/>
    <property type="match status" value="3"/>
</dbReference>
<comment type="function">
    <text evidence="8">Catalyzes the formation of phosphodiester linkages between 5'-phosphoryl and 3'-hydroxyl groups in double-stranded DNA using NAD as a coenzyme and as the energy source for the reaction.</text>
</comment>
<evidence type="ECO:0000313" key="13">
    <source>
        <dbReference type="EMBL" id="SHM95831.1"/>
    </source>
</evidence>
<keyword evidence="3 8" id="KW-0227">DNA damage</keyword>
<dbReference type="EC" id="6.5.1.2" evidence="8"/>
<dbReference type="OrthoDB" id="9759736at2"/>
<evidence type="ECO:0000313" key="12">
    <source>
        <dbReference type="EMBL" id="GEN26187.1"/>
    </source>
</evidence>
<dbReference type="GO" id="GO:0003677">
    <property type="term" value="F:DNA binding"/>
    <property type="evidence" value="ECO:0007669"/>
    <property type="project" value="InterPro"/>
</dbReference>
<dbReference type="InterPro" id="IPR020923">
    <property type="entry name" value="DNA_ligase_B"/>
</dbReference>
<dbReference type="InterPro" id="IPR013840">
    <property type="entry name" value="DNAligase_N"/>
</dbReference>
<feature type="domain" description="Helix-hairpin-helix DNA-binding motif class 1" evidence="10">
    <location>
        <begin position="504"/>
        <end position="523"/>
    </location>
</feature>
<dbReference type="EMBL" id="BJXU01000194">
    <property type="protein sequence ID" value="GEN26187.1"/>
    <property type="molecule type" value="Genomic_DNA"/>
</dbReference>
<evidence type="ECO:0000256" key="4">
    <source>
        <dbReference type="ARBA" id="ARBA00022842"/>
    </source>
</evidence>
<evidence type="ECO:0000256" key="1">
    <source>
        <dbReference type="ARBA" id="ARBA00022598"/>
    </source>
</evidence>
<dbReference type="Pfam" id="PF01653">
    <property type="entry name" value="DNA_ligase_aden"/>
    <property type="match status" value="1"/>
</dbReference>
<dbReference type="AlphaFoldDB" id="A0A1M7MXB8"/>
<name>A0A1M7MXB8_9GAMM</name>
<dbReference type="SMART" id="SM00532">
    <property type="entry name" value="LIGANc"/>
    <property type="match status" value="1"/>
</dbReference>
<feature type="transmembrane region" description="Helical" evidence="9">
    <location>
        <begin position="28"/>
        <end position="51"/>
    </location>
</feature>
<keyword evidence="9" id="KW-0472">Membrane</keyword>
<keyword evidence="4" id="KW-0460">Magnesium</keyword>
<gene>
    <name evidence="8 12" type="primary">ligB</name>
    <name evidence="12" type="ORF">HCU01_41360</name>
    <name evidence="13" type="ORF">SAMN05660971_04382</name>
</gene>
<dbReference type="GO" id="GO:0006281">
    <property type="term" value="P:DNA repair"/>
    <property type="evidence" value="ECO:0007669"/>
    <property type="project" value="UniProtKB-KW"/>
</dbReference>
<sequence length="605" mass="67112">MRTCLSAATQRAFLFCSRISSCSLRVGYSFRTAIAVGLFLVTVLVITPAVAACPEWDREQAEQQLLAVGQRLEAWNLAYRRDGSSPVSDAVYDQAEARYRQWLTCFPSLAETLDDPVLGAALVASASDTLEHPFAHTGLDKAASSDDVADWLTSHAPAWVQPKVDGVAVSLVYRQGQLVQLISRGDGREGQDWSRHASVIEAIPQQLDTRHLDQRNAQQLVLQGELYRRLTNHHQRDDGSAGARSRIAGWLARDRLDADTGRHIGLFVWGWPLGPEDMGERLAGLTQLGFADAQRFSERVEDIATAEHWRQQCYTSGLPFATDGVVLRAASRPSGDHWQAQPSAWALAWKYPPREALAEVRDLAFNIGRTGRITPVARLHPVKVDGRTLRRVGLGSLERWRELDLQPGDQVIIELAGLIIPQLKAVAWRGDSPHQLEAPKADDYHELSCWHPETGCRKQFLARLVWLSGDSALALPGIGPGTWQTLVDADLVNGLLDWQTLDTEQLGRLSGIGPQRARNLVESFRGARQKRFEQWLVALGAPPLPDEHGLASWRDLERRTVTQWAEIPGVGPVTAERWMRFVAHSEVQSLVAALREAGLDGFAHH</sequence>
<evidence type="ECO:0000313" key="14">
    <source>
        <dbReference type="Proteomes" id="UP000184123"/>
    </source>
</evidence>
<dbReference type="RefSeq" id="WP_084542095.1">
    <property type="nucleotide sequence ID" value="NZ_BJXU01000194.1"/>
</dbReference>
<keyword evidence="2 8" id="KW-0235">DNA replication</keyword>
<dbReference type="Gene3D" id="1.10.150.20">
    <property type="entry name" value="5' to 3' exonuclease, C-terminal subdomain"/>
    <property type="match status" value="2"/>
</dbReference>
<dbReference type="Pfam" id="PF14520">
    <property type="entry name" value="HHH_5"/>
    <property type="match status" value="1"/>
</dbReference>
<evidence type="ECO:0000256" key="6">
    <source>
        <dbReference type="ARBA" id="ARBA00023204"/>
    </source>
</evidence>
<dbReference type="Gene3D" id="2.40.50.140">
    <property type="entry name" value="Nucleic acid-binding proteins"/>
    <property type="match status" value="1"/>
</dbReference>
<dbReference type="Gene3D" id="3.30.470.30">
    <property type="entry name" value="DNA ligase/mRNA capping enzyme"/>
    <property type="match status" value="1"/>
</dbReference>
<comment type="similarity">
    <text evidence="8">Belongs to the NAD-dependent DNA ligase family. LigB subfamily.</text>
</comment>
<evidence type="ECO:0000256" key="8">
    <source>
        <dbReference type="HAMAP-Rule" id="MF_01587"/>
    </source>
</evidence>
<dbReference type="InterPro" id="IPR050326">
    <property type="entry name" value="NAD_dep_DNA_ligaseB"/>
</dbReference>
<keyword evidence="1 8" id="KW-0436">Ligase</keyword>
<keyword evidence="9" id="KW-1133">Transmembrane helix</keyword>
<dbReference type="SUPFAM" id="SSF56091">
    <property type="entry name" value="DNA ligase/mRNA capping enzyme, catalytic domain"/>
    <property type="match status" value="1"/>
</dbReference>
<dbReference type="PROSITE" id="PS01056">
    <property type="entry name" value="DNA_LIGASE_N2"/>
    <property type="match status" value="1"/>
</dbReference>
<evidence type="ECO:0000256" key="3">
    <source>
        <dbReference type="ARBA" id="ARBA00022763"/>
    </source>
</evidence>
<dbReference type="SUPFAM" id="SSF50249">
    <property type="entry name" value="Nucleic acid-binding proteins"/>
    <property type="match status" value="1"/>
</dbReference>
<organism evidence="13 14">
    <name type="scientific">Halomonas cupida</name>
    <dbReference type="NCBI Taxonomy" id="44933"/>
    <lineage>
        <taxon>Bacteria</taxon>
        <taxon>Pseudomonadati</taxon>
        <taxon>Pseudomonadota</taxon>
        <taxon>Gammaproteobacteria</taxon>
        <taxon>Oceanospirillales</taxon>
        <taxon>Halomonadaceae</taxon>
        <taxon>Halomonas</taxon>
    </lineage>
</organism>
<dbReference type="PANTHER" id="PTHR47810">
    <property type="entry name" value="DNA LIGASE"/>
    <property type="match status" value="1"/>
</dbReference>
<dbReference type="NCBIfam" id="NF005987">
    <property type="entry name" value="PRK08097.1"/>
    <property type="match status" value="1"/>
</dbReference>
<dbReference type="InterPro" id="IPR003583">
    <property type="entry name" value="Hlx-hairpin-Hlx_DNA-bd_motif"/>
</dbReference>
<feature type="domain" description="Helix-hairpin-helix DNA-binding motif class 1" evidence="10">
    <location>
        <begin position="562"/>
        <end position="581"/>
    </location>
</feature>
<evidence type="ECO:0000256" key="2">
    <source>
        <dbReference type="ARBA" id="ARBA00022705"/>
    </source>
</evidence>
<dbReference type="SUPFAM" id="SSF47781">
    <property type="entry name" value="RuvA domain 2-like"/>
    <property type="match status" value="1"/>
</dbReference>
<dbReference type="EMBL" id="FRCA01000021">
    <property type="protein sequence ID" value="SHM95831.1"/>
    <property type="molecule type" value="Genomic_DNA"/>
</dbReference>
<keyword evidence="15" id="KW-1185">Reference proteome</keyword>
<dbReference type="HAMAP" id="MF_01587">
    <property type="entry name" value="DNA_ligase_B"/>
    <property type="match status" value="1"/>
</dbReference>
<evidence type="ECO:0000256" key="9">
    <source>
        <dbReference type="SAM" id="Phobius"/>
    </source>
</evidence>
<evidence type="ECO:0000259" key="11">
    <source>
        <dbReference type="SMART" id="SM00532"/>
    </source>
</evidence>
<comment type="catalytic activity">
    <reaction evidence="7 8">
        <text>NAD(+) + (deoxyribonucleotide)n-3'-hydroxyl + 5'-phospho-(deoxyribonucleotide)m = (deoxyribonucleotide)n+m + AMP + beta-nicotinamide D-nucleotide.</text>
        <dbReference type="EC" id="6.5.1.2"/>
    </reaction>
</comment>
<accession>A0A1M7MXB8</accession>
<dbReference type="PANTHER" id="PTHR47810:SF1">
    <property type="entry name" value="DNA LIGASE B"/>
    <property type="match status" value="1"/>
</dbReference>
<proteinExistence type="inferred from homology"/>
<keyword evidence="6 8" id="KW-0234">DNA repair</keyword>
<evidence type="ECO:0000256" key="5">
    <source>
        <dbReference type="ARBA" id="ARBA00023027"/>
    </source>
</evidence>
<keyword evidence="5 8" id="KW-0520">NAD</keyword>
<evidence type="ECO:0000313" key="15">
    <source>
        <dbReference type="Proteomes" id="UP000321726"/>
    </source>
</evidence>
<reference evidence="13 14" key="1">
    <citation type="submission" date="2016-11" db="EMBL/GenBank/DDBJ databases">
        <authorList>
            <person name="Jaros S."/>
            <person name="Januszkiewicz K."/>
            <person name="Wedrychowicz H."/>
        </authorList>
    </citation>
    <scope>NUCLEOTIDE SEQUENCE [LARGE SCALE GENOMIC DNA]</scope>
    <source>
        <strain evidence="13 14">DSM 4740</strain>
    </source>
</reference>
<protein>
    <recommendedName>
        <fullName evidence="8">DNA ligase B</fullName>
        <ecNumber evidence="8">6.5.1.2</ecNumber>
    </recommendedName>
    <alternativeName>
        <fullName evidence="8">Polydeoxyribonucleotide synthase [NAD(+)] B</fullName>
    </alternativeName>
</protein>
<feature type="domain" description="Helix-hairpin-helix DNA-binding motif class 1" evidence="10">
    <location>
        <begin position="470"/>
        <end position="489"/>
    </location>
</feature>
<evidence type="ECO:0000259" key="10">
    <source>
        <dbReference type="SMART" id="SM00278"/>
    </source>
</evidence>
<keyword evidence="9" id="KW-0812">Transmembrane</keyword>
<dbReference type="InterPro" id="IPR004150">
    <property type="entry name" value="NAD_DNA_ligase_OB"/>
</dbReference>
<dbReference type="Proteomes" id="UP000321726">
    <property type="component" value="Unassembled WGS sequence"/>
</dbReference>
<dbReference type="InterPro" id="IPR033136">
    <property type="entry name" value="DNA_ligase_CS"/>
</dbReference>
<dbReference type="GO" id="GO:0003911">
    <property type="term" value="F:DNA ligase (NAD+) activity"/>
    <property type="evidence" value="ECO:0007669"/>
    <property type="project" value="UniProtKB-UniRule"/>
</dbReference>
<dbReference type="Proteomes" id="UP000184123">
    <property type="component" value="Unassembled WGS sequence"/>
</dbReference>
<dbReference type="InterPro" id="IPR012340">
    <property type="entry name" value="NA-bd_OB-fold"/>
</dbReference>
<evidence type="ECO:0000256" key="7">
    <source>
        <dbReference type="ARBA" id="ARBA00034005"/>
    </source>
</evidence>
<dbReference type="STRING" id="44933.SAMN05660971_04382"/>
<dbReference type="InterPro" id="IPR013839">
    <property type="entry name" value="DNAligase_adenylation"/>
</dbReference>